<evidence type="ECO:0000256" key="4">
    <source>
        <dbReference type="ARBA" id="ARBA00022692"/>
    </source>
</evidence>
<feature type="transmembrane region" description="Helical" evidence="7">
    <location>
        <begin position="46"/>
        <end position="68"/>
    </location>
</feature>
<evidence type="ECO:0000313" key="9">
    <source>
        <dbReference type="EMBL" id="EFI35282.1"/>
    </source>
</evidence>
<feature type="transmembrane region" description="Helical" evidence="7">
    <location>
        <begin position="80"/>
        <end position="104"/>
    </location>
</feature>
<dbReference type="AlphaFoldDB" id="D6SKS1"/>
<dbReference type="OrthoDB" id="9808602at2"/>
<dbReference type="RefSeq" id="WP_008868414.1">
    <property type="nucleotide sequence ID" value="NZ_ACJN02000001.1"/>
</dbReference>
<keyword evidence="10" id="KW-1185">Reference proteome</keyword>
<evidence type="ECO:0000256" key="5">
    <source>
        <dbReference type="ARBA" id="ARBA00022989"/>
    </source>
</evidence>
<dbReference type="InterPro" id="IPR017475">
    <property type="entry name" value="EPS_sugar_tfrase"/>
</dbReference>
<feature type="transmembrane region" description="Helical" evidence="7">
    <location>
        <begin position="7"/>
        <end position="26"/>
    </location>
</feature>
<keyword evidence="6 7" id="KW-0472">Membrane</keyword>
<dbReference type="SUPFAM" id="SSF51735">
    <property type="entry name" value="NAD(P)-binding Rossmann-fold domains"/>
    <property type="match status" value="1"/>
</dbReference>
<evidence type="ECO:0000256" key="6">
    <source>
        <dbReference type="ARBA" id="ARBA00023136"/>
    </source>
</evidence>
<dbReference type="Gene3D" id="3.40.50.720">
    <property type="entry name" value="NAD(P)-binding Rossmann-like Domain"/>
    <property type="match status" value="1"/>
</dbReference>
<evidence type="ECO:0000256" key="3">
    <source>
        <dbReference type="ARBA" id="ARBA00022679"/>
    </source>
</evidence>
<name>D6SKS1_9BACT</name>
<evidence type="ECO:0000256" key="7">
    <source>
        <dbReference type="SAM" id="Phobius"/>
    </source>
</evidence>
<dbReference type="InterPro" id="IPR036291">
    <property type="entry name" value="NAD(P)-bd_dom_sf"/>
</dbReference>
<protein>
    <submittedName>
        <fullName evidence="9">Exopolysaccharide biosynthesis polyprenyl glycosylphosphotransferase</fullName>
        <ecNumber evidence="9">2.7.8.6</ecNumber>
    </submittedName>
</protein>
<evidence type="ECO:0000256" key="1">
    <source>
        <dbReference type="ARBA" id="ARBA00004141"/>
    </source>
</evidence>
<dbReference type="InterPro" id="IPR003362">
    <property type="entry name" value="Bact_transf"/>
</dbReference>
<comment type="similarity">
    <text evidence="2">Belongs to the bacterial sugar transferase family.</text>
</comment>
<dbReference type="Pfam" id="PF13727">
    <property type="entry name" value="CoA_binding_3"/>
    <property type="match status" value="1"/>
</dbReference>
<gene>
    <name evidence="9" type="ORF">Dthio_PD2696</name>
</gene>
<dbReference type="GO" id="GO:0016020">
    <property type="term" value="C:membrane"/>
    <property type="evidence" value="ECO:0007669"/>
    <property type="project" value="UniProtKB-SubCell"/>
</dbReference>
<dbReference type="PANTHER" id="PTHR30576:SF10">
    <property type="entry name" value="SLL5057 PROTEIN"/>
    <property type="match status" value="1"/>
</dbReference>
<dbReference type="eggNOG" id="COG2148">
    <property type="taxonomic scope" value="Bacteria"/>
</dbReference>
<comment type="caution">
    <text evidence="9">The sequence shown here is derived from an EMBL/GenBank/DDBJ whole genome shotgun (WGS) entry which is preliminary data.</text>
</comment>
<dbReference type="GO" id="GO:0047360">
    <property type="term" value="F:undecaprenyl-phosphate galactose phosphotransferase activity"/>
    <property type="evidence" value="ECO:0007669"/>
    <property type="project" value="UniProtKB-EC"/>
</dbReference>
<proteinExistence type="inferred from homology"/>
<dbReference type="Proteomes" id="UP000005496">
    <property type="component" value="Unassembled WGS sequence"/>
</dbReference>
<sequence length="471" mass="53271">MYRQQVAFIITVLMVLDGLAVIVSGYGAMHLRRIAGGGVWFMEDYLLVGIILFVMFANNFVMGVMGLYSDKRHHSILPVIKRLTGSVIVVFACLGVALYTLKLFDIPRGFLAGFALLVLAGTVMNRVVLDIILDRIHCNGFSARRILIVGSGERAEKAHEALMEQKSWGHKVIGLINPDNGGVQGLPAVPLLGSMSDFFQVITEQGVDEVVFALNPEFGQDIKAYLDVCEKMGVSYKIIPAMYNPSSTYRLSVEHIQGIPTLTRELNGINATGLLYKRIVDYVFGIAGFCMLCLMYPFVATAIKLDSPGPVFFKQKRVGRNGRIFNIYKFRTMHVDAEERKRELEAGNEMNGFMFKMQNDPRITRVGRFLRRTSLDEFPQFINVIKGEMSLVGTRPPTLDEVRQYEPWHRRRISMKPGITGLWQVSGRNSINDFNQVVKLDLQYIDQWRFLNDLKIIVLTLWVVMKRKGAI</sequence>
<comment type="subcellular location">
    <subcellularLocation>
        <location evidence="1">Membrane</location>
        <topology evidence="1">Multi-pass membrane protein</topology>
    </subcellularLocation>
</comment>
<dbReference type="PANTHER" id="PTHR30576">
    <property type="entry name" value="COLANIC BIOSYNTHESIS UDP-GLUCOSE LIPID CARRIER TRANSFERASE"/>
    <property type="match status" value="1"/>
</dbReference>
<evidence type="ECO:0000256" key="2">
    <source>
        <dbReference type="ARBA" id="ARBA00006464"/>
    </source>
</evidence>
<feature type="transmembrane region" description="Helical" evidence="7">
    <location>
        <begin position="110"/>
        <end position="129"/>
    </location>
</feature>
<keyword evidence="4 7" id="KW-0812">Transmembrane</keyword>
<dbReference type="EC" id="2.7.8.6" evidence="9"/>
<dbReference type="EMBL" id="ACJN02000001">
    <property type="protein sequence ID" value="EFI35282.1"/>
    <property type="molecule type" value="Genomic_DNA"/>
</dbReference>
<dbReference type="Pfam" id="PF02397">
    <property type="entry name" value="Bac_transf"/>
    <property type="match status" value="1"/>
</dbReference>
<dbReference type="NCBIfam" id="TIGR03025">
    <property type="entry name" value="EPS_sugtrans"/>
    <property type="match status" value="1"/>
</dbReference>
<accession>D6SKS1</accession>
<feature type="domain" description="Bacterial sugar transferase" evidence="8">
    <location>
        <begin position="277"/>
        <end position="466"/>
    </location>
</feature>
<reference evidence="9" key="1">
    <citation type="submission" date="2010-05" db="EMBL/GenBank/DDBJ databases">
        <title>The draft genome of Desulfonatronospira thiodismutans ASO3-1.</title>
        <authorList>
            <consortium name="US DOE Joint Genome Institute (JGI-PGF)"/>
            <person name="Lucas S."/>
            <person name="Copeland A."/>
            <person name="Lapidus A."/>
            <person name="Cheng J.-F."/>
            <person name="Bruce D."/>
            <person name="Goodwin L."/>
            <person name="Pitluck S."/>
            <person name="Chertkov O."/>
            <person name="Brettin T."/>
            <person name="Detter J.C."/>
            <person name="Han C."/>
            <person name="Land M.L."/>
            <person name="Hauser L."/>
            <person name="Kyrpides N."/>
            <person name="Mikhailova N."/>
            <person name="Muyzer G."/>
            <person name="Woyke T."/>
        </authorList>
    </citation>
    <scope>NUCLEOTIDE SEQUENCE [LARGE SCALE GENOMIC DNA]</scope>
    <source>
        <strain evidence="9">ASO3-1</strain>
    </source>
</reference>
<evidence type="ECO:0000259" key="8">
    <source>
        <dbReference type="Pfam" id="PF02397"/>
    </source>
</evidence>
<evidence type="ECO:0000313" key="10">
    <source>
        <dbReference type="Proteomes" id="UP000005496"/>
    </source>
</evidence>
<organism evidence="9 10">
    <name type="scientific">Desulfonatronospira thiodismutans ASO3-1</name>
    <dbReference type="NCBI Taxonomy" id="555779"/>
    <lineage>
        <taxon>Bacteria</taxon>
        <taxon>Pseudomonadati</taxon>
        <taxon>Thermodesulfobacteriota</taxon>
        <taxon>Desulfovibrionia</taxon>
        <taxon>Desulfovibrionales</taxon>
        <taxon>Desulfonatronovibrionaceae</taxon>
        <taxon>Desulfonatronospira</taxon>
    </lineage>
</organism>
<keyword evidence="5 7" id="KW-1133">Transmembrane helix</keyword>
<keyword evidence="3 9" id="KW-0808">Transferase</keyword>
<feature type="transmembrane region" description="Helical" evidence="7">
    <location>
        <begin position="279"/>
        <end position="299"/>
    </location>
</feature>